<name>A0A5E4PTY5_9NEOP</name>
<dbReference type="Pfam" id="PF14923">
    <property type="entry name" value="CCDC142"/>
    <property type="match status" value="1"/>
</dbReference>
<evidence type="ECO:0000313" key="3">
    <source>
        <dbReference type="Proteomes" id="UP000324832"/>
    </source>
</evidence>
<reference evidence="2 3" key="1">
    <citation type="submission" date="2017-07" db="EMBL/GenBank/DDBJ databases">
        <authorList>
            <person name="Talla V."/>
            <person name="Backstrom N."/>
        </authorList>
    </citation>
    <scope>NUCLEOTIDE SEQUENCE [LARGE SCALE GENOMIC DNA]</scope>
</reference>
<organism evidence="2 3">
    <name type="scientific">Leptidea sinapis</name>
    <dbReference type="NCBI Taxonomy" id="189913"/>
    <lineage>
        <taxon>Eukaryota</taxon>
        <taxon>Metazoa</taxon>
        <taxon>Ecdysozoa</taxon>
        <taxon>Arthropoda</taxon>
        <taxon>Hexapoda</taxon>
        <taxon>Insecta</taxon>
        <taxon>Pterygota</taxon>
        <taxon>Neoptera</taxon>
        <taxon>Endopterygota</taxon>
        <taxon>Lepidoptera</taxon>
        <taxon>Glossata</taxon>
        <taxon>Ditrysia</taxon>
        <taxon>Papilionoidea</taxon>
        <taxon>Pieridae</taxon>
        <taxon>Dismorphiinae</taxon>
        <taxon>Leptidea</taxon>
    </lineage>
</organism>
<dbReference type="AlphaFoldDB" id="A0A5E4PTY5"/>
<dbReference type="PANTHER" id="PTHR21436">
    <property type="entry name" value="COILED-COIL DOMAIN-CONTAINING PROTEIN 142"/>
    <property type="match status" value="1"/>
</dbReference>
<protein>
    <recommendedName>
        <fullName evidence="1">Coiled-coil protein 142 C-terminal domain-containing protein</fullName>
    </recommendedName>
</protein>
<dbReference type="InterPro" id="IPR055350">
    <property type="entry name" value="CCDC142_C"/>
</dbReference>
<keyword evidence="3" id="KW-1185">Reference proteome</keyword>
<accession>A0A5E4PTY5</accession>
<dbReference type="Proteomes" id="UP000324832">
    <property type="component" value="Unassembled WGS sequence"/>
</dbReference>
<dbReference type="InterPro" id="IPR026700">
    <property type="entry name" value="CCDC142"/>
</dbReference>
<dbReference type="PANTHER" id="PTHR21436:SF2">
    <property type="entry name" value="COILED-COIL DOMAIN-CONTAINING PROTEIN 142"/>
    <property type="match status" value="1"/>
</dbReference>
<sequence>MNSKVASKKWISEETIEVEEVFNHSKEMEIACYAITKVILEANNKWTGNSERTPHSLSNRNYIMELVNIQVLDQIIDYLLKLVKSFYKLNPKLARLRKENGLLSSKHDHVFESLCSRRFILLQVINDLITSILKTCLRREDARKMIDLVGIYNNLTGLSYKKFSVKFNICSNTYPNVISETKPITLTKIVQHITPPGSSVSKQVDINKRREAFIENRKAKMKQAQSLIETKNGRNKITEVCNQQNSDSEIPYVSLVTNECILENLYNDDENMNSILQSEEIYIEILLDIVANISPKLLGSKGVGYKPAREQLRKSLNITRIFCGVTSPCTSQNLRQWLFSTFNVNNTPELILAALRILADALGCHASQTGASFALMLQELVTLNNHCEVTWEYILGAPLEDLPIVEQIPILHRLDHSVHTYRLWCLNETRRLASSWSMDDFFRVAHNDMVVCLEQLDNLRFADHTPTIESGNIGVHENEATDDITSVLSSVCGTTSLAHLTMIFPTHAAWRSVSEPLTEHSLYVHTFLDKMLLPVIKATEDITTLNMVLRIMCESWLHHIYVAKVKFTKEGAVQLLADFNEVRNWLRECGFVSDSNKKQMLNNEVLRNRLPGTINACGDVRTESKTMADPTCKQNNWPRSVYSMLFSFINKINKHANLPPQQNKSDLAALRNCKSVINLNRKSLNKLNNLVFCN</sequence>
<evidence type="ECO:0000313" key="2">
    <source>
        <dbReference type="EMBL" id="VVC89527.1"/>
    </source>
</evidence>
<feature type="domain" description="Coiled-coil protein 142 C-terminal" evidence="1">
    <location>
        <begin position="393"/>
        <end position="607"/>
    </location>
</feature>
<evidence type="ECO:0000259" key="1">
    <source>
        <dbReference type="Pfam" id="PF14923"/>
    </source>
</evidence>
<proteinExistence type="predicted"/>
<dbReference type="EMBL" id="FZQP02000560">
    <property type="protein sequence ID" value="VVC89527.1"/>
    <property type="molecule type" value="Genomic_DNA"/>
</dbReference>
<gene>
    <name evidence="2" type="ORF">LSINAPIS_LOCUS2624</name>
</gene>